<dbReference type="CDD" id="cd09123">
    <property type="entry name" value="PLDc_Tdp1_2"/>
    <property type="match status" value="1"/>
</dbReference>
<feature type="binding site" evidence="10">
    <location>
        <position position="483"/>
    </location>
    <ligand>
        <name>substrate</name>
    </ligand>
</feature>
<accession>A0AAD6CLK6</accession>
<keyword evidence="3" id="KW-0540">Nuclease</keyword>
<dbReference type="GO" id="GO:0006281">
    <property type="term" value="P:DNA repair"/>
    <property type="evidence" value="ECO:0007669"/>
    <property type="project" value="UniProtKB-KW"/>
</dbReference>
<evidence type="ECO:0000313" key="14">
    <source>
        <dbReference type="Proteomes" id="UP001220324"/>
    </source>
</evidence>
<dbReference type="FunFam" id="3.30.870.10:FF:000038">
    <property type="entry name" value="Probable tyrosyl-DNA phosphodiesterase"/>
    <property type="match status" value="1"/>
</dbReference>
<evidence type="ECO:0000256" key="1">
    <source>
        <dbReference type="ARBA" id="ARBA00004123"/>
    </source>
</evidence>
<dbReference type="CDD" id="cd09194">
    <property type="entry name" value="PLDc_yTdp1_1"/>
    <property type="match status" value="1"/>
</dbReference>
<comment type="similarity">
    <text evidence="2">Belongs to the tyrosyl-DNA phosphodiesterase family.</text>
</comment>
<proteinExistence type="inferred from homology"/>
<keyword evidence="5" id="KW-0378">Hydrolase</keyword>
<dbReference type="AlphaFoldDB" id="A0AAD6CLK6"/>
<feature type="binding site" evidence="10">
    <location>
        <position position="231"/>
    </location>
    <ligand>
        <name>substrate</name>
    </ligand>
</feature>
<dbReference type="GO" id="GO:0017005">
    <property type="term" value="F:3'-tyrosyl-DNA phosphodiesterase activity"/>
    <property type="evidence" value="ECO:0007669"/>
    <property type="project" value="TreeGrafter"/>
</dbReference>
<comment type="caution">
    <text evidence="13">The sequence shown here is derived from an EMBL/GenBank/DDBJ whole genome shotgun (WGS) entry which is preliminary data.</text>
</comment>
<evidence type="ECO:0000256" key="4">
    <source>
        <dbReference type="ARBA" id="ARBA00022763"/>
    </source>
</evidence>
<dbReference type="Gene3D" id="3.30.870.10">
    <property type="entry name" value="Endonuclease Chain A"/>
    <property type="match status" value="2"/>
</dbReference>
<keyword evidence="6" id="KW-0269">Exonuclease</keyword>
<gene>
    <name evidence="13" type="ORF">N7494_012458</name>
</gene>
<evidence type="ECO:0000256" key="6">
    <source>
        <dbReference type="ARBA" id="ARBA00022839"/>
    </source>
</evidence>
<evidence type="ECO:0000256" key="11">
    <source>
        <dbReference type="PIRSR" id="PIRSR610347-3"/>
    </source>
</evidence>
<feature type="site" description="Interaction with DNA" evidence="11">
    <location>
        <position position="507"/>
    </location>
</feature>
<dbReference type="Pfam" id="PF06087">
    <property type="entry name" value="Tyr-DNA_phospho"/>
    <property type="match status" value="1"/>
</dbReference>
<evidence type="ECO:0000256" key="12">
    <source>
        <dbReference type="SAM" id="MobiDB-lite"/>
    </source>
</evidence>
<dbReference type="SUPFAM" id="SSF56024">
    <property type="entry name" value="Phospholipase D/nuclease"/>
    <property type="match status" value="2"/>
</dbReference>
<feature type="active site" description="Nucleophile" evidence="9">
    <location>
        <position position="229"/>
    </location>
</feature>
<sequence>MLQYLSPKFHLRFSFGPLLHSVNLQTLELEPSFASSRHLINTKLIPPMMERPSKRTKISTDPAQEDESLTSGISTPLASLQRSISPPARTRSGQPLASISACPEIPGDENNGFPANSTSSPRLIPSPFQLTHIQDLPDKGGFNNGTVKLCDILGDPMIKECWQFNYCFDVDFLMSKFDQDVRGLVRVKIVHGSWERESMNKIRIDEACTRYPNVEAITAYMPERFGTHHSKMMVLLRHDDLAQVVIHTANMIPQDWANMTQAVWQSPLLPLLSPGALSSSPENKSPGTGSRFKRDLLTYLRAYGPRKTGPLVQQLSLYDFSAIRAALIASVPSKQNLIDLDPGNTTLWGWPALKDLMGQVPVRRTEGKDRQKGHIAIQVSSIASLGQSDKWIKEFFRALAPSSDPPPKYSIIWPTAEEVCHSLGGFASGGSIHMKTQSAAHQKQLQYLRPHLCQWTGDSKVIDLSEDKPQREAGRGKAAPHIKTYIRFSDENMETIDWAMVTSANLSTQAWGAVPNASGEVRISSFEIGVVVWPELYNDSASLDSAQSKGPSDTLMVPCFKQNQPDPSYLAPGATTVVGLRMPYDLPLTAYRLSDEPWSSTVLQRMAAEWGVGL</sequence>
<reference evidence="13 14" key="1">
    <citation type="journal article" date="2023" name="IMA Fungus">
        <title>Comparative genomic study of the Penicillium genus elucidates a diverse pangenome and 15 lateral gene transfer events.</title>
        <authorList>
            <person name="Petersen C."/>
            <person name="Sorensen T."/>
            <person name="Nielsen M.R."/>
            <person name="Sondergaard T.E."/>
            <person name="Sorensen J.L."/>
            <person name="Fitzpatrick D.A."/>
            <person name="Frisvad J.C."/>
            <person name="Nielsen K.L."/>
        </authorList>
    </citation>
    <scope>NUCLEOTIDE SEQUENCE [LARGE SCALE GENOMIC DNA]</scope>
    <source>
        <strain evidence="13 14">IBT 35679</strain>
    </source>
</reference>
<dbReference type="GO" id="GO:0005634">
    <property type="term" value="C:nucleus"/>
    <property type="evidence" value="ECO:0007669"/>
    <property type="project" value="UniProtKB-SubCell"/>
</dbReference>
<feature type="region of interest" description="Disordered" evidence="12">
    <location>
        <begin position="48"/>
        <end position="99"/>
    </location>
</feature>
<evidence type="ECO:0008006" key="15">
    <source>
        <dbReference type="Google" id="ProtNLM"/>
    </source>
</evidence>
<keyword evidence="14" id="KW-1185">Reference proteome</keyword>
<evidence type="ECO:0000313" key="13">
    <source>
        <dbReference type="EMBL" id="KAJ5525808.1"/>
    </source>
</evidence>
<dbReference type="PANTHER" id="PTHR12415">
    <property type="entry name" value="TYROSYL-DNA PHOSPHODIESTERASE 1"/>
    <property type="match status" value="1"/>
</dbReference>
<dbReference type="Proteomes" id="UP001220324">
    <property type="component" value="Unassembled WGS sequence"/>
</dbReference>
<keyword evidence="7" id="KW-0234">DNA repair</keyword>
<evidence type="ECO:0000256" key="10">
    <source>
        <dbReference type="PIRSR" id="PIRSR610347-2"/>
    </source>
</evidence>
<dbReference type="EMBL" id="JAQIZZ010000008">
    <property type="protein sequence ID" value="KAJ5525808.1"/>
    <property type="molecule type" value="Genomic_DNA"/>
</dbReference>
<feature type="active site" description="Proton donor/acceptor" evidence="9">
    <location>
        <position position="481"/>
    </location>
</feature>
<dbReference type="PANTHER" id="PTHR12415:SF0">
    <property type="entry name" value="TYROSYL-DNA PHOSPHODIESTERASE 1"/>
    <property type="match status" value="1"/>
</dbReference>
<evidence type="ECO:0000256" key="8">
    <source>
        <dbReference type="ARBA" id="ARBA00023242"/>
    </source>
</evidence>
<dbReference type="GO" id="GO:0004527">
    <property type="term" value="F:exonuclease activity"/>
    <property type="evidence" value="ECO:0007669"/>
    <property type="project" value="UniProtKB-KW"/>
</dbReference>
<feature type="compositionally biased region" description="Polar residues" evidence="12">
    <location>
        <begin position="69"/>
        <end position="84"/>
    </location>
</feature>
<evidence type="ECO:0000256" key="3">
    <source>
        <dbReference type="ARBA" id="ARBA00022722"/>
    </source>
</evidence>
<evidence type="ECO:0000256" key="7">
    <source>
        <dbReference type="ARBA" id="ARBA00023204"/>
    </source>
</evidence>
<protein>
    <recommendedName>
        <fullName evidence="15">Tyrosyl-DNA phosphodiesterase</fullName>
    </recommendedName>
</protein>
<dbReference type="GO" id="GO:0003697">
    <property type="term" value="F:single-stranded DNA binding"/>
    <property type="evidence" value="ECO:0007669"/>
    <property type="project" value="TreeGrafter"/>
</dbReference>
<evidence type="ECO:0000256" key="9">
    <source>
        <dbReference type="PIRSR" id="PIRSR610347-1"/>
    </source>
</evidence>
<keyword evidence="8" id="KW-0539">Nucleus</keyword>
<evidence type="ECO:0000256" key="5">
    <source>
        <dbReference type="ARBA" id="ARBA00022801"/>
    </source>
</evidence>
<organism evidence="13 14">
    <name type="scientific">Penicillium frequentans</name>
    <dbReference type="NCBI Taxonomy" id="3151616"/>
    <lineage>
        <taxon>Eukaryota</taxon>
        <taxon>Fungi</taxon>
        <taxon>Dikarya</taxon>
        <taxon>Ascomycota</taxon>
        <taxon>Pezizomycotina</taxon>
        <taxon>Eurotiomycetes</taxon>
        <taxon>Eurotiomycetidae</taxon>
        <taxon>Eurotiales</taxon>
        <taxon>Aspergillaceae</taxon>
        <taxon>Penicillium</taxon>
    </lineage>
</organism>
<evidence type="ECO:0000256" key="2">
    <source>
        <dbReference type="ARBA" id="ARBA00010205"/>
    </source>
</evidence>
<dbReference type="InterPro" id="IPR010347">
    <property type="entry name" value="Tdp1"/>
</dbReference>
<comment type="subcellular location">
    <subcellularLocation>
        <location evidence="1">Nucleus</location>
    </subcellularLocation>
</comment>
<name>A0AAD6CLK6_9EURO</name>
<dbReference type="GO" id="GO:0003690">
    <property type="term" value="F:double-stranded DNA binding"/>
    <property type="evidence" value="ECO:0007669"/>
    <property type="project" value="TreeGrafter"/>
</dbReference>
<keyword evidence="4" id="KW-0227">DNA damage</keyword>